<reference evidence="8 9" key="1">
    <citation type="journal article" date="2014" name="Am. J. Bot.">
        <title>Genome assembly and annotation for red clover (Trifolium pratense; Fabaceae).</title>
        <authorList>
            <person name="Istvanek J."/>
            <person name="Jaros M."/>
            <person name="Krenek A."/>
            <person name="Repkova J."/>
        </authorList>
    </citation>
    <scope>NUCLEOTIDE SEQUENCE [LARGE SCALE GENOMIC DNA]</scope>
    <source>
        <strain evidence="9">cv. Tatra</strain>
        <tissue evidence="8">Young leaves</tissue>
    </source>
</reference>
<dbReference type="GO" id="GO:0005524">
    <property type="term" value="F:ATP binding"/>
    <property type="evidence" value="ECO:0007669"/>
    <property type="project" value="UniProtKB-UniRule"/>
</dbReference>
<keyword evidence="3 6" id="KW-0547">Nucleotide-binding</keyword>
<dbReference type="PROSITE" id="PS50011">
    <property type="entry name" value="PROTEIN_KINASE_DOM"/>
    <property type="match status" value="1"/>
</dbReference>
<dbReference type="PANTHER" id="PTHR27002:SF510">
    <property type="entry name" value="CYSTEINE-RICH RECEPTOR-KINASE-LIKE PROTEIN"/>
    <property type="match status" value="1"/>
</dbReference>
<dbReference type="GO" id="GO:0004674">
    <property type="term" value="F:protein serine/threonine kinase activity"/>
    <property type="evidence" value="ECO:0007669"/>
    <property type="project" value="UniProtKB-KW"/>
</dbReference>
<dbReference type="InterPro" id="IPR017441">
    <property type="entry name" value="Protein_kinase_ATP_BS"/>
</dbReference>
<evidence type="ECO:0000313" key="8">
    <source>
        <dbReference type="EMBL" id="PNX63437.1"/>
    </source>
</evidence>
<accession>A0A2K3KAX0</accession>
<evidence type="ECO:0000313" key="9">
    <source>
        <dbReference type="Proteomes" id="UP000236291"/>
    </source>
</evidence>
<evidence type="ECO:0000256" key="3">
    <source>
        <dbReference type="ARBA" id="ARBA00022741"/>
    </source>
</evidence>
<dbReference type="EMBL" id="ASHM01090444">
    <property type="protein sequence ID" value="PNX63437.1"/>
    <property type="molecule type" value="Genomic_DNA"/>
</dbReference>
<dbReference type="Gene3D" id="3.30.200.20">
    <property type="entry name" value="Phosphorylase Kinase, domain 1"/>
    <property type="match status" value="1"/>
</dbReference>
<name>A0A2K3KAX0_TRIPR</name>
<keyword evidence="8" id="KW-0675">Receptor</keyword>
<evidence type="ECO:0000256" key="5">
    <source>
        <dbReference type="ARBA" id="ARBA00022840"/>
    </source>
</evidence>
<keyword evidence="1" id="KW-0723">Serine/threonine-protein kinase</keyword>
<dbReference type="InterPro" id="IPR001245">
    <property type="entry name" value="Ser-Thr/Tyr_kinase_cat_dom"/>
</dbReference>
<organism evidence="8 9">
    <name type="scientific">Trifolium pratense</name>
    <name type="common">Red clover</name>
    <dbReference type="NCBI Taxonomy" id="57577"/>
    <lineage>
        <taxon>Eukaryota</taxon>
        <taxon>Viridiplantae</taxon>
        <taxon>Streptophyta</taxon>
        <taxon>Embryophyta</taxon>
        <taxon>Tracheophyta</taxon>
        <taxon>Spermatophyta</taxon>
        <taxon>Magnoliopsida</taxon>
        <taxon>eudicotyledons</taxon>
        <taxon>Gunneridae</taxon>
        <taxon>Pentapetalae</taxon>
        <taxon>rosids</taxon>
        <taxon>fabids</taxon>
        <taxon>Fabales</taxon>
        <taxon>Fabaceae</taxon>
        <taxon>Papilionoideae</taxon>
        <taxon>50 kb inversion clade</taxon>
        <taxon>NPAAA clade</taxon>
        <taxon>Hologalegina</taxon>
        <taxon>IRL clade</taxon>
        <taxon>Trifolieae</taxon>
        <taxon>Trifolium</taxon>
    </lineage>
</organism>
<dbReference type="FunFam" id="3.30.200.20:FF:000162">
    <property type="entry name" value="Adenine nucleotide alpha hydrolase-like domain kinase"/>
    <property type="match status" value="1"/>
</dbReference>
<feature type="non-terminal residue" evidence="8">
    <location>
        <position position="123"/>
    </location>
</feature>
<protein>
    <submittedName>
        <fullName evidence="8">Cysteine-rich receptor-like protein kinase</fullName>
    </submittedName>
</protein>
<dbReference type="STRING" id="57577.A0A2K3KAX0"/>
<keyword evidence="5 6" id="KW-0067">ATP-binding</keyword>
<evidence type="ECO:0000256" key="6">
    <source>
        <dbReference type="PROSITE-ProRule" id="PRU10141"/>
    </source>
</evidence>
<dbReference type="Proteomes" id="UP000236291">
    <property type="component" value="Unassembled WGS sequence"/>
</dbReference>
<comment type="caution">
    <text evidence="8">The sequence shown here is derived from an EMBL/GenBank/DDBJ whole genome shotgun (WGS) entry which is preliminary data.</text>
</comment>
<gene>
    <name evidence="8" type="ORF">L195_g053505</name>
</gene>
<dbReference type="PROSITE" id="PS00107">
    <property type="entry name" value="PROTEIN_KINASE_ATP"/>
    <property type="match status" value="1"/>
</dbReference>
<evidence type="ECO:0000256" key="2">
    <source>
        <dbReference type="ARBA" id="ARBA00022679"/>
    </source>
</evidence>
<dbReference type="PANTHER" id="PTHR27002">
    <property type="entry name" value="RECEPTOR-LIKE SERINE/THREONINE-PROTEIN KINASE SD1-8"/>
    <property type="match status" value="1"/>
</dbReference>
<keyword evidence="2" id="KW-0808">Transferase</keyword>
<evidence type="ECO:0000259" key="7">
    <source>
        <dbReference type="PROSITE" id="PS50011"/>
    </source>
</evidence>
<dbReference type="Pfam" id="PF07714">
    <property type="entry name" value="PK_Tyr_Ser-Thr"/>
    <property type="match status" value="1"/>
</dbReference>
<proteinExistence type="predicted"/>
<sequence>MASIGICGYLRGRTPRLVNTAEFESQEKNEDEVETEVESDNDLKVGDLFQFDFETIRLATSNFSNANMLGEGGFGIVYKGMLPDGQNVAIKRLAINSNQGETEFKNEVLLTGKLQHRNLVKLL</sequence>
<dbReference type="InterPro" id="IPR000719">
    <property type="entry name" value="Prot_kinase_dom"/>
</dbReference>
<reference evidence="8 9" key="2">
    <citation type="journal article" date="2017" name="Front. Plant Sci.">
        <title>Gene Classification and Mining of Molecular Markers Useful in Red Clover (Trifolium pratense) Breeding.</title>
        <authorList>
            <person name="Istvanek J."/>
            <person name="Dluhosova J."/>
            <person name="Dluhos P."/>
            <person name="Patkova L."/>
            <person name="Nedelnik J."/>
            <person name="Repkova J."/>
        </authorList>
    </citation>
    <scope>NUCLEOTIDE SEQUENCE [LARGE SCALE GENOMIC DNA]</scope>
    <source>
        <strain evidence="9">cv. Tatra</strain>
        <tissue evidence="8">Young leaves</tissue>
    </source>
</reference>
<feature type="binding site" evidence="6">
    <location>
        <position position="91"/>
    </location>
    <ligand>
        <name>ATP</name>
        <dbReference type="ChEBI" id="CHEBI:30616"/>
    </ligand>
</feature>
<evidence type="ECO:0000256" key="4">
    <source>
        <dbReference type="ARBA" id="ARBA00022777"/>
    </source>
</evidence>
<feature type="domain" description="Protein kinase" evidence="7">
    <location>
        <begin position="63"/>
        <end position="123"/>
    </location>
</feature>
<keyword evidence="4 8" id="KW-0418">Kinase</keyword>
<dbReference type="InterPro" id="IPR011009">
    <property type="entry name" value="Kinase-like_dom_sf"/>
</dbReference>
<dbReference type="SUPFAM" id="SSF56112">
    <property type="entry name" value="Protein kinase-like (PK-like)"/>
    <property type="match status" value="1"/>
</dbReference>
<dbReference type="GO" id="GO:0005886">
    <property type="term" value="C:plasma membrane"/>
    <property type="evidence" value="ECO:0007669"/>
    <property type="project" value="TreeGrafter"/>
</dbReference>
<dbReference type="AlphaFoldDB" id="A0A2K3KAX0"/>
<evidence type="ECO:0000256" key="1">
    <source>
        <dbReference type="ARBA" id="ARBA00022527"/>
    </source>
</evidence>